<dbReference type="PANTHER" id="PTHR34315">
    <property type="match status" value="1"/>
</dbReference>
<dbReference type="SUPFAM" id="SSF49482">
    <property type="entry name" value="Aromatic compound dioxygenase"/>
    <property type="match status" value="1"/>
</dbReference>
<organism evidence="4 5">
    <name type="scientific">Phialocephala subalpina</name>
    <dbReference type="NCBI Taxonomy" id="576137"/>
    <lineage>
        <taxon>Eukaryota</taxon>
        <taxon>Fungi</taxon>
        <taxon>Dikarya</taxon>
        <taxon>Ascomycota</taxon>
        <taxon>Pezizomycotina</taxon>
        <taxon>Leotiomycetes</taxon>
        <taxon>Helotiales</taxon>
        <taxon>Mollisiaceae</taxon>
        <taxon>Phialocephala</taxon>
        <taxon>Phialocephala fortinii species complex</taxon>
    </lineage>
</organism>
<reference evidence="4 5" key="1">
    <citation type="submission" date="2016-03" db="EMBL/GenBank/DDBJ databases">
        <authorList>
            <person name="Ploux O."/>
        </authorList>
    </citation>
    <scope>NUCLEOTIDE SEQUENCE [LARGE SCALE GENOMIC DNA]</scope>
    <source>
        <strain evidence="4 5">UAMH 11012</strain>
    </source>
</reference>
<dbReference type="PANTHER" id="PTHR34315:SF1">
    <property type="entry name" value="INTRADIOL RING-CLEAVAGE DIOXYGENASES DOMAIN-CONTAINING PROTEIN-RELATED"/>
    <property type="match status" value="1"/>
</dbReference>
<name>A0A1L7WLC6_9HELO</name>
<protein>
    <submittedName>
        <fullName evidence="4">Related to extracellular dioxygenase</fullName>
    </submittedName>
</protein>
<gene>
    <name evidence="4" type="ORF">PAC_03444</name>
</gene>
<dbReference type="STRING" id="576137.A0A1L7WLC6"/>
<proteinExistence type="predicted"/>
<dbReference type="GO" id="GO:0008199">
    <property type="term" value="F:ferric iron binding"/>
    <property type="evidence" value="ECO:0007669"/>
    <property type="project" value="InterPro"/>
</dbReference>
<dbReference type="AlphaFoldDB" id="A0A1L7WLC6"/>
<feature type="compositionally biased region" description="Basic and acidic residues" evidence="1">
    <location>
        <begin position="81"/>
        <end position="95"/>
    </location>
</feature>
<keyword evidence="4" id="KW-0223">Dioxygenase</keyword>
<dbReference type="Gene3D" id="2.60.130.10">
    <property type="entry name" value="Aromatic compound dioxygenase"/>
    <property type="match status" value="1"/>
</dbReference>
<dbReference type="EMBL" id="FJOG01000004">
    <property type="protein sequence ID" value="CZR53565.1"/>
    <property type="molecule type" value="Genomic_DNA"/>
</dbReference>
<accession>A0A1L7WLC6</accession>
<evidence type="ECO:0000256" key="2">
    <source>
        <dbReference type="SAM" id="SignalP"/>
    </source>
</evidence>
<evidence type="ECO:0000313" key="4">
    <source>
        <dbReference type="EMBL" id="CZR53565.1"/>
    </source>
</evidence>
<dbReference type="Proteomes" id="UP000184330">
    <property type="component" value="Unassembled WGS sequence"/>
</dbReference>
<keyword evidence="2" id="KW-0732">Signal</keyword>
<evidence type="ECO:0000313" key="5">
    <source>
        <dbReference type="Proteomes" id="UP000184330"/>
    </source>
</evidence>
<feature type="region of interest" description="Disordered" evidence="1">
    <location>
        <begin position="77"/>
        <end position="98"/>
    </location>
</feature>
<dbReference type="GO" id="GO:0016702">
    <property type="term" value="F:oxidoreductase activity, acting on single donors with incorporation of molecular oxygen, incorporation of two atoms of oxygen"/>
    <property type="evidence" value="ECO:0007669"/>
    <property type="project" value="InterPro"/>
</dbReference>
<sequence>MVRFDIQVVATSLLLGSLVVAHPGEDDHSQEISKRKAYLSDPNTKRDLSHCSSKLKTRGYEDRMNKRRLAVLNAARKKRRSLNDKDKSKLKDRATTDPLYNSHNTTTWGYDNATAEDIIFANSACILAPEIIQGPFYQQGVPVILDLQVINVNTCEPVPNVMLDIWSASSTGVYSGALNGNTDDLSNLNNTWLRGVQETDDDGVVQFNTNFPGHYSGRTNHLHVIIHENTTVLPNNTLEFGSGTLAHIGEMYFDQPLIDEVEATYPYNTNTIQTTINTQDGNTLYTDYTDGPDLFVDYTYLGDSVADGLFMWLSLGLNPVASYDVQPSYVLHEDGEEANPDFELFNPLDTDPIAIFNTNPPLNPAEVTAAAVSVEKRSSRAILTFLIPSKLELFCTCFIVYLFL</sequence>
<evidence type="ECO:0000256" key="1">
    <source>
        <dbReference type="SAM" id="MobiDB-lite"/>
    </source>
</evidence>
<feature type="signal peptide" evidence="2">
    <location>
        <begin position="1"/>
        <end position="21"/>
    </location>
</feature>
<feature type="chain" id="PRO_5013086486" evidence="2">
    <location>
        <begin position="22"/>
        <end position="404"/>
    </location>
</feature>
<keyword evidence="5" id="KW-1185">Reference proteome</keyword>
<dbReference type="InterPro" id="IPR015889">
    <property type="entry name" value="Intradiol_dOase_core"/>
</dbReference>
<keyword evidence="4" id="KW-0560">Oxidoreductase</keyword>
<evidence type="ECO:0000259" key="3">
    <source>
        <dbReference type="Pfam" id="PF00775"/>
    </source>
</evidence>
<feature type="domain" description="Intradiol ring-cleavage dioxygenases" evidence="3">
    <location>
        <begin position="138"/>
        <end position="219"/>
    </location>
</feature>
<dbReference type="Pfam" id="PF00775">
    <property type="entry name" value="Dioxygenase_C"/>
    <property type="match status" value="1"/>
</dbReference>
<dbReference type="OrthoDB" id="121380at2759"/>
<dbReference type="CDD" id="cd03457">
    <property type="entry name" value="intradiol_dioxygenase_like"/>
    <property type="match status" value="1"/>
</dbReference>
<dbReference type="InterPro" id="IPR000627">
    <property type="entry name" value="Intradiol_dOase_C"/>
</dbReference>